<evidence type="ECO:0000313" key="12">
    <source>
        <dbReference type="Proteomes" id="UP001152320"/>
    </source>
</evidence>
<evidence type="ECO:0000256" key="5">
    <source>
        <dbReference type="ARBA" id="ARBA00022729"/>
    </source>
</evidence>
<comment type="similarity">
    <text evidence="2 8">Belongs to the 5'-nucleotidase family.</text>
</comment>
<comment type="caution">
    <text evidence="11">The sequence shown here is derived from an EMBL/GenBank/DDBJ whole genome shotgun (WGS) entry which is preliminary data.</text>
</comment>
<dbReference type="Proteomes" id="UP001152320">
    <property type="component" value="Chromosome 19"/>
</dbReference>
<evidence type="ECO:0000256" key="1">
    <source>
        <dbReference type="ARBA" id="ARBA00000815"/>
    </source>
</evidence>
<dbReference type="PROSITE" id="PS00785">
    <property type="entry name" value="5_NUCLEOTIDASE_1"/>
    <property type="match status" value="1"/>
</dbReference>
<organism evidence="11 12">
    <name type="scientific">Holothuria leucospilota</name>
    <name type="common">Black long sea cucumber</name>
    <name type="synonym">Mertensiothuria leucospilota</name>
    <dbReference type="NCBI Taxonomy" id="206669"/>
    <lineage>
        <taxon>Eukaryota</taxon>
        <taxon>Metazoa</taxon>
        <taxon>Echinodermata</taxon>
        <taxon>Eleutherozoa</taxon>
        <taxon>Echinozoa</taxon>
        <taxon>Holothuroidea</taxon>
        <taxon>Aspidochirotacea</taxon>
        <taxon>Aspidochirotida</taxon>
        <taxon>Holothuriidae</taxon>
        <taxon>Holothuria</taxon>
    </lineage>
</organism>
<dbReference type="GO" id="GO:0008253">
    <property type="term" value="F:5'-nucleotidase activity"/>
    <property type="evidence" value="ECO:0007669"/>
    <property type="project" value="UniProtKB-EC"/>
</dbReference>
<feature type="domain" description="5'-Nucleotidase C-terminal" evidence="10">
    <location>
        <begin position="335"/>
        <end position="508"/>
    </location>
</feature>
<keyword evidence="7 8" id="KW-0378">Hydrolase</keyword>
<dbReference type="Gene3D" id="3.90.780.10">
    <property type="entry name" value="5'-Nucleotidase, C-terminal domain"/>
    <property type="match status" value="1"/>
</dbReference>
<dbReference type="PRINTS" id="PR01607">
    <property type="entry name" value="APYRASEFAMLY"/>
</dbReference>
<dbReference type="EMBL" id="JAIZAY010000019">
    <property type="protein sequence ID" value="KAJ8023878.1"/>
    <property type="molecule type" value="Genomic_DNA"/>
</dbReference>
<sequence length="581" mass="63918">MEKSVVTVFVVTWYAIISEAFDLTIIHTNDVHARFEEFNKYGSTCSVKYAEKGACFGGVARRVTKIKEIRNRYQNTLLLDGGDQFQGTPWFYFYRGLAASHFMELMGYDAMALGNHEFDLGIDGLVKFLNNVTFPVLSCNIDATHEPRIQGLFQKSVVLNVGGEEIGIVGYTFHGSPDLTSTGKKLIFSDEIQAVQTEIDRLMDQGINKIIGLGHSGYDVDMRIAKNTVGLDVIVGGHTDTFLYSGTPPTDDVVMGPYPTIVIPDGAPRDKVLIVQDFTWGKYLGFLQVTFDEEGKITKYNGNPITLDASVAKDEETLAEIQKFEEPMEASIGHVIGESYVLLDGRRLSCRTGECNLGNVVTDSMVEDQVTYKGDDSWSDVSVAITNSGAIRTTITQGEITIGEVNSVLPFLNTNDVVELEGKYLLEALEHSVSDYDPIALPGRFLQFSGLIVSYDLTKPAGSRVLSVEVKCSNCSVPDYEPLQVNKVYKIIIPTYLAGGGDGYTMISENKKSHITGNLDAAALLNYISKHSPVLQGIERRLHIINSSSSFSDRLSPSCTIYLVVVTLNILFNIRFTILGA</sequence>
<dbReference type="GO" id="GO:0006196">
    <property type="term" value="P:AMP catabolic process"/>
    <property type="evidence" value="ECO:0007669"/>
    <property type="project" value="TreeGrafter"/>
</dbReference>
<dbReference type="SUPFAM" id="SSF55816">
    <property type="entry name" value="5'-nucleotidase (syn. UDP-sugar hydrolase), C-terminal domain"/>
    <property type="match status" value="1"/>
</dbReference>
<evidence type="ECO:0000259" key="9">
    <source>
        <dbReference type="Pfam" id="PF00149"/>
    </source>
</evidence>
<dbReference type="GO" id="GO:0000166">
    <property type="term" value="F:nucleotide binding"/>
    <property type="evidence" value="ECO:0007669"/>
    <property type="project" value="UniProtKB-KW"/>
</dbReference>
<dbReference type="CDD" id="cd07409">
    <property type="entry name" value="MPP_CD73_N"/>
    <property type="match status" value="1"/>
</dbReference>
<dbReference type="EC" id="3.1.3.5" evidence="3"/>
<dbReference type="FunFam" id="3.60.21.10:FF:000020">
    <property type="entry name" value="NT5E isoform 4"/>
    <property type="match status" value="1"/>
</dbReference>
<dbReference type="GO" id="GO:0046872">
    <property type="term" value="F:metal ion binding"/>
    <property type="evidence" value="ECO:0007669"/>
    <property type="project" value="UniProtKB-KW"/>
</dbReference>
<reference evidence="11" key="1">
    <citation type="submission" date="2021-10" db="EMBL/GenBank/DDBJ databases">
        <title>Tropical sea cucumber genome reveals ecological adaptation and Cuvierian tubules defense mechanism.</title>
        <authorList>
            <person name="Chen T."/>
        </authorList>
    </citation>
    <scope>NUCLEOTIDE SEQUENCE</scope>
    <source>
        <strain evidence="11">Nanhai2018</strain>
        <tissue evidence="11">Muscle</tissue>
    </source>
</reference>
<keyword evidence="12" id="KW-1185">Reference proteome</keyword>
<dbReference type="InterPro" id="IPR029052">
    <property type="entry name" value="Metallo-depent_PP-like"/>
</dbReference>
<dbReference type="InterPro" id="IPR008334">
    <property type="entry name" value="5'-Nucleotdase_C"/>
</dbReference>
<dbReference type="Pfam" id="PF02872">
    <property type="entry name" value="5_nucleotid_C"/>
    <property type="match status" value="1"/>
</dbReference>
<dbReference type="PANTHER" id="PTHR11575">
    <property type="entry name" value="5'-NUCLEOTIDASE-RELATED"/>
    <property type="match status" value="1"/>
</dbReference>
<dbReference type="PANTHER" id="PTHR11575:SF24">
    <property type="entry name" value="5'-NUCLEOTIDASE"/>
    <property type="match status" value="1"/>
</dbReference>
<gene>
    <name evidence="11" type="ORF">HOLleu_36445</name>
</gene>
<dbReference type="Gene3D" id="3.60.21.10">
    <property type="match status" value="1"/>
</dbReference>
<dbReference type="InterPro" id="IPR036907">
    <property type="entry name" value="5'-Nucleotdase_C_sf"/>
</dbReference>
<evidence type="ECO:0000256" key="3">
    <source>
        <dbReference type="ARBA" id="ARBA00012643"/>
    </source>
</evidence>
<dbReference type="FunFam" id="3.90.780.10:FF:000001">
    <property type="entry name" value="NT5E isoform 3"/>
    <property type="match status" value="1"/>
</dbReference>
<evidence type="ECO:0000256" key="4">
    <source>
        <dbReference type="ARBA" id="ARBA00022723"/>
    </source>
</evidence>
<evidence type="ECO:0000313" key="11">
    <source>
        <dbReference type="EMBL" id="KAJ8023878.1"/>
    </source>
</evidence>
<feature type="domain" description="Calcineurin-like phosphoesterase" evidence="9">
    <location>
        <begin position="24"/>
        <end position="239"/>
    </location>
</feature>
<evidence type="ECO:0000259" key="10">
    <source>
        <dbReference type="Pfam" id="PF02872"/>
    </source>
</evidence>
<dbReference type="OrthoDB" id="7722975at2759"/>
<keyword evidence="5" id="KW-0732">Signal</keyword>
<keyword evidence="6 8" id="KW-0547">Nucleotide-binding</keyword>
<evidence type="ECO:0000256" key="6">
    <source>
        <dbReference type="ARBA" id="ARBA00022741"/>
    </source>
</evidence>
<dbReference type="Pfam" id="PF00149">
    <property type="entry name" value="Metallophos"/>
    <property type="match status" value="1"/>
</dbReference>
<evidence type="ECO:0000256" key="7">
    <source>
        <dbReference type="ARBA" id="ARBA00022801"/>
    </source>
</evidence>
<dbReference type="InterPro" id="IPR004843">
    <property type="entry name" value="Calcineurin-like_PHP"/>
</dbReference>
<dbReference type="AlphaFoldDB" id="A0A9Q0YJR8"/>
<evidence type="ECO:0000256" key="8">
    <source>
        <dbReference type="RuleBase" id="RU362119"/>
    </source>
</evidence>
<comment type="catalytic activity">
    <reaction evidence="1">
        <text>a ribonucleoside 5'-phosphate + H2O = a ribonucleoside + phosphate</text>
        <dbReference type="Rhea" id="RHEA:12484"/>
        <dbReference type="ChEBI" id="CHEBI:15377"/>
        <dbReference type="ChEBI" id="CHEBI:18254"/>
        <dbReference type="ChEBI" id="CHEBI:43474"/>
        <dbReference type="ChEBI" id="CHEBI:58043"/>
        <dbReference type="EC" id="3.1.3.5"/>
    </reaction>
</comment>
<dbReference type="InterPro" id="IPR006146">
    <property type="entry name" value="5'-Nucleotdase_CS"/>
</dbReference>
<dbReference type="GO" id="GO:0005886">
    <property type="term" value="C:plasma membrane"/>
    <property type="evidence" value="ECO:0007669"/>
    <property type="project" value="TreeGrafter"/>
</dbReference>
<protein>
    <recommendedName>
        <fullName evidence="3">5'-nucleotidase</fullName>
        <ecNumber evidence="3">3.1.3.5</ecNumber>
    </recommendedName>
</protein>
<dbReference type="SUPFAM" id="SSF56300">
    <property type="entry name" value="Metallo-dependent phosphatases"/>
    <property type="match status" value="1"/>
</dbReference>
<dbReference type="PROSITE" id="PS00786">
    <property type="entry name" value="5_NUCLEOTIDASE_2"/>
    <property type="match status" value="1"/>
</dbReference>
<dbReference type="InterPro" id="IPR006179">
    <property type="entry name" value="5_nucleotidase/apyrase"/>
</dbReference>
<proteinExistence type="inferred from homology"/>
<name>A0A9Q0YJR8_HOLLE</name>
<accession>A0A9Q0YJR8</accession>
<evidence type="ECO:0000256" key="2">
    <source>
        <dbReference type="ARBA" id="ARBA00006654"/>
    </source>
</evidence>
<keyword evidence="4" id="KW-0479">Metal-binding</keyword>